<comment type="caution">
    <text evidence="1">The sequence shown here is derived from an EMBL/GenBank/DDBJ whole genome shotgun (WGS) entry which is preliminary data.</text>
</comment>
<dbReference type="EMBL" id="BARS01043410">
    <property type="protein sequence ID" value="GAG39341.1"/>
    <property type="molecule type" value="Genomic_DNA"/>
</dbReference>
<feature type="non-terminal residue" evidence="1">
    <location>
        <position position="1"/>
    </location>
</feature>
<evidence type="ECO:0008006" key="2">
    <source>
        <dbReference type="Google" id="ProtNLM"/>
    </source>
</evidence>
<dbReference type="Gene3D" id="3.40.50.2000">
    <property type="entry name" value="Glycogen Phosphorylase B"/>
    <property type="match status" value="1"/>
</dbReference>
<accession>X0YRI7</accession>
<name>X0YRI7_9ZZZZ</name>
<organism evidence="1">
    <name type="scientific">marine sediment metagenome</name>
    <dbReference type="NCBI Taxonomy" id="412755"/>
    <lineage>
        <taxon>unclassified sequences</taxon>
        <taxon>metagenomes</taxon>
        <taxon>ecological metagenomes</taxon>
    </lineage>
</organism>
<reference evidence="1" key="1">
    <citation type="journal article" date="2014" name="Front. Microbiol.">
        <title>High frequency of phylogenetically diverse reductive dehalogenase-homologous genes in deep subseafloor sedimentary metagenomes.</title>
        <authorList>
            <person name="Kawai M."/>
            <person name="Futagami T."/>
            <person name="Toyoda A."/>
            <person name="Takaki Y."/>
            <person name="Nishi S."/>
            <person name="Hori S."/>
            <person name="Arai W."/>
            <person name="Tsubouchi T."/>
            <person name="Morono Y."/>
            <person name="Uchiyama I."/>
            <person name="Ito T."/>
            <person name="Fujiyama A."/>
            <person name="Inagaki F."/>
            <person name="Takami H."/>
        </authorList>
    </citation>
    <scope>NUCLEOTIDE SEQUENCE</scope>
    <source>
        <strain evidence="1">Expedition CK06-06</strain>
    </source>
</reference>
<dbReference type="AlphaFoldDB" id="X0YRI7"/>
<gene>
    <name evidence="1" type="ORF">S01H1_65724</name>
</gene>
<protein>
    <recommendedName>
        <fullName evidence="2">Glycosyl transferase family 1 domain-containing protein</fullName>
    </recommendedName>
</protein>
<dbReference type="SUPFAM" id="SSF53756">
    <property type="entry name" value="UDP-Glycosyltransferase/glycogen phosphorylase"/>
    <property type="match status" value="1"/>
</dbReference>
<proteinExistence type="predicted"/>
<sequence>LASGLFALSSKYAGATHDLLKEGETGFVIDPEGIEDIKAKIELAIRKFSENPWSRENISNSIKEFTPEYYGQKVIEAIKATDEF</sequence>
<evidence type="ECO:0000313" key="1">
    <source>
        <dbReference type="EMBL" id="GAG39341.1"/>
    </source>
</evidence>